<evidence type="ECO:0000256" key="11">
    <source>
        <dbReference type="ARBA" id="ARBA00022982"/>
    </source>
</evidence>
<dbReference type="GO" id="GO:0008121">
    <property type="term" value="F:quinol-cytochrome-c reductase activity"/>
    <property type="evidence" value="ECO:0007669"/>
    <property type="project" value="InterPro"/>
</dbReference>
<evidence type="ECO:0000313" key="22">
    <source>
        <dbReference type="EMBL" id="QQQ89082.1"/>
    </source>
</evidence>
<evidence type="ECO:0000256" key="13">
    <source>
        <dbReference type="ARBA" id="ARBA00023004"/>
    </source>
</evidence>
<keyword evidence="14" id="KW-0830">Ubiquinone</keyword>
<feature type="transmembrane region" description="Helical" evidence="19">
    <location>
        <begin position="110"/>
        <end position="132"/>
    </location>
</feature>
<dbReference type="CTD" id="4519"/>
<evidence type="ECO:0000256" key="5">
    <source>
        <dbReference type="ARBA" id="ARBA00022448"/>
    </source>
</evidence>
<keyword evidence="16 19" id="KW-0472">Membrane</keyword>
<dbReference type="SUPFAM" id="SSF81648">
    <property type="entry name" value="a domain/subunit of cytochrome bc1 complex (Ubiquinol-cytochrome c reductase)"/>
    <property type="match status" value="1"/>
</dbReference>
<sequence>MLMMKKKIMNTINNSLLKLPVPMFISTWWTIGSLLGLCLMIQILTGLLLCMYYTNNINWAYDSVNYMINRNSMYGWMIQSFHINGASMMFICLYLHMGRGLYYMSYNLKSTWNIGVTMFIMTMMTAFLGYVLPWGQMSYWGATVITSLMTETPYIGKDLLMWVWGGFYIDNATITRFFTIHYLMPLLIAMMTMLHLLYLHNTGSNNPLGINKNCDKIPFNKYFIYKDLISMMILIMTIMLLTFMSPNLMTDSENYIKANSMITPLHIKPEWYFLFAYAMLRAIPNKLGGVIILLFSIMILYILPFTSKNKLSSTQFYPINKILFWLFIVTFMMLTWIGTMPMTKIYISLSQMLTTLYFSYFMMNPMLHMYWDKLLLNKIIK</sequence>
<dbReference type="InterPro" id="IPR048259">
    <property type="entry name" value="Cytochrome_b_N_euk/bac"/>
</dbReference>
<dbReference type="InterPro" id="IPR030689">
    <property type="entry name" value="Cytochrome_b"/>
</dbReference>
<dbReference type="PIRSF" id="PIRSF038885">
    <property type="entry name" value="COB"/>
    <property type="match status" value="1"/>
</dbReference>
<comment type="subcellular location">
    <subcellularLocation>
        <location evidence="2">Mitochondrion inner membrane</location>
        <topology evidence="2">Multi-pass membrane protein</topology>
    </subcellularLocation>
</comment>
<feature type="binding site" description="axial binding residue" evidence="18">
    <location>
        <position position="82"/>
    </location>
    <ligand>
        <name>heme b</name>
        <dbReference type="ChEBI" id="CHEBI:60344"/>
        <label>b562</label>
    </ligand>
    <ligandPart>
        <name>Fe</name>
        <dbReference type="ChEBI" id="CHEBI:18248"/>
    </ligandPart>
</feature>
<comment type="similarity">
    <text evidence="19">Belongs to the cytochrome b family.</text>
</comment>
<keyword evidence="9 18" id="KW-0479">Metal-binding</keyword>
<feature type="binding site" description="axial binding residue" evidence="18">
    <location>
        <position position="181"/>
    </location>
    <ligand>
        <name>heme b</name>
        <dbReference type="ChEBI" id="CHEBI:60344"/>
        <label>b562</label>
    </ligand>
    <ligandPart>
        <name>Fe</name>
        <dbReference type="ChEBI" id="CHEBI:18248"/>
    </ligandPart>
</feature>
<dbReference type="InterPro" id="IPR048260">
    <property type="entry name" value="Cytochrome_b_C_euk/bac"/>
</dbReference>
<evidence type="ECO:0000256" key="4">
    <source>
        <dbReference type="ARBA" id="ARBA00013531"/>
    </source>
</evidence>
<evidence type="ECO:0000256" key="17">
    <source>
        <dbReference type="PIRSR" id="PIRSR038885-1"/>
    </source>
</evidence>
<dbReference type="Pfam" id="PF00033">
    <property type="entry name" value="Cytochrome_B"/>
    <property type="match status" value="1"/>
</dbReference>
<dbReference type="EMBL" id="MN093120">
    <property type="protein sequence ID" value="QQQ89082.1"/>
    <property type="molecule type" value="Genomic_DNA"/>
</dbReference>
<dbReference type="AlphaFoldDB" id="A0A7T8V7W9"/>
<feature type="transmembrane region" description="Helical" evidence="19">
    <location>
        <begin position="352"/>
        <end position="371"/>
    </location>
</feature>
<evidence type="ECO:0000256" key="15">
    <source>
        <dbReference type="ARBA" id="ARBA00023128"/>
    </source>
</evidence>
<name>A0A7T8V7W9_9NEOP</name>
<keyword evidence="10" id="KW-0999">Mitochondrion inner membrane</keyword>
<dbReference type="InterPro" id="IPR036150">
    <property type="entry name" value="Cyt_b/b6_C_sf"/>
</dbReference>
<gene>
    <name evidence="22" type="primary">CYTB</name>
</gene>
<evidence type="ECO:0000256" key="3">
    <source>
        <dbReference type="ARBA" id="ARBA00011649"/>
    </source>
</evidence>
<feature type="transmembrane region" description="Helical" evidence="19">
    <location>
        <begin position="322"/>
        <end position="340"/>
    </location>
</feature>
<feature type="domain" description="Cytochrome b/b6 C-terminal region profile" evidence="21">
    <location>
        <begin position="209"/>
        <end position="379"/>
    </location>
</feature>
<evidence type="ECO:0000256" key="2">
    <source>
        <dbReference type="ARBA" id="ARBA00004448"/>
    </source>
</evidence>
<dbReference type="SUPFAM" id="SSF81342">
    <property type="entry name" value="Transmembrane di-heme cytochromes"/>
    <property type="match status" value="1"/>
</dbReference>
<comment type="cofactor">
    <cofactor evidence="18">
        <name>heme</name>
        <dbReference type="ChEBI" id="CHEBI:30413"/>
    </cofactor>
    <text evidence="18">Binds 2 heme groups non-covalently.</text>
</comment>
<dbReference type="PANTHER" id="PTHR19271:SF16">
    <property type="entry name" value="CYTOCHROME B"/>
    <property type="match status" value="1"/>
</dbReference>
<dbReference type="GeneID" id="63383732"/>
<evidence type="ECO:0000256" key="7">
    <source>
        <dbReference type="ARBA" id="ARBA00022660"/>
    </source>
</evidence>
<dbReference type="InterPro" id="IPR005797">
    <property type="entry name" value="Cyt_b/b6_N"/>
</dbReference>
<comment type="cofactor">
    <cofactor evidence="19">
        <name>heme b</name>
        <dbReference type="ChEBI" id="CHEBI:60344"/>
    </cofactor>
    <text evidence="19">Binds 2 heme groups non-covalently.</text>
</comment>
<comment type="subunit">
    <text evidence="3">The main subunits of complex b-c1 are: cytochrome b, cytochrome c1 and the Rieske protein.</text>
</comment>
<protein>
    <recommendedName>
        <fullName evidence="4 19">Cytochrome b</fullName>
    </recommendedName>
</protein>
<evidence type="ECO:0000256" key="18">
    <source>
        <dbReference type="PIRSR" id="PIRSR038885-2"/>
    </source>
</evidence>
<evidence type="ECO:0000256" key="16">
    <source>
        <dbReference type="ARBA" id="ARBA00023136"/>
    </source>
</evidence>
<keyword evidence="6 18" id="KW-0349">Heme</keyword>
<keyword evidence="8 19" id="KW-0812">Transmembrane</keyword>
<keyword evidence="7 19" id="KW-0679">Respiratory chain</keyword>
<evidence type="ECO:0000256" key="9">
    <source>
        <dbReference type="ARBA" id="ARBA00022723"/>
    </source>
</evidence>
<evidence type="ECO:0000256" key="8">
    <source>
        <dbReference type="ARBA" id="ARBA00022692"/>
    </source>
</evidence>
<dbReference type="GO" id="GO:0006122">
    <property type="term" value="P:mitochondrial electron transport, ubiquinol to cytochrome c"/>
    <property type="evidence" value="ECO:0007669"/>
    <property type="project" value="TreeGrafter"/>
</dbReference>
<feature type="transmembrane region" description="Helical" evidence="19">
    <location>
        <begin position="177"/>
        <end position="198"/>
    </location>
</feature>
<feature type="transmembrane region" description="Helical" evidence="19">
    <location>
        <begin position="138"/>
        <end position="156"/>
    </location>
</feature>
<organism evidence="22">
    <name type="scientific">Acropteris iphiata</name>
    <dbReference type="NCBI Taxonomy" id="2669307"/>
    <lineage>
        <taxon>Eukaryota</taxon>
        <taxon>Metazoa</taxon>
        <taxon>Ecdysozoa</taxon>
        <taxon>Arthropoda</taxon>
        <taxon>Hexapoda</taxon>
        <taxon>Insecta</taxon>
        <taxon>Pterygota</taxon>
        <taxon>Neoptera</taxon>
        <taxon>Endopterygota</taxon>
        <taxon>Lepidoptera</taxon>
        <taxon>Glossata</taxon>
        <taxon>Ditrysia</taxon>
        <taxon>Geometroidea</taxon>
        <taxon>Uraniidae</taxon>
        <taxon>Microniinae</taxon>
        <taxon>Acropteris</taxon>
    </lineage>
</organism>
<feature type="domain" description="Cytochrome b/b6 N-terminal region profile" evidence="20">
    <location>
        <begin position="1"/>
        <end position="208"/>
    </location>
</feature>
<keyword evidence="12 19" id="KW-1133">Transmembrane helix</keyword>
<evidence type="ECO:0000256" key="14">
    <source>
        <dbReference type="ARBA" id="ARBA00023075"/>
    </source>
</evidence>
<feature type="binding site" evidence="17">
    <location>
        <position position="200"/>
    </location>
    <ligand>
        <name>a ubiquinone</name>
        <dbReference type="ChEBI" id="CHEBI:16389"/>
    </ligand>
</feature>
<evidence type="ECO:0000259" key="20">
    <source>
        <dbReference type="PROSITE" id="PS51002"/>
    </source>
</evidence>
<dbReference type="PROSITE" id="PS51003">
    <property type="entry name" value="CYTB_CTER"/>
    <property type="match status" value="1"/>
</dbReference>
<dbReference type="GO" id="GO:0046872">
    <property type="term" value="F:metal ion binding"/>
    <property type="evidence" value="ECO:0007669"/>
    <property type="project" value="UniProtKB-UniRule"/>
</dbReference>
<feature type="binding site" description="axial binding residue" evidence="18">
    <location>
        <position position="96"/>
    </location>
    <ligand>
        <name>heme b</name>
        <dbReference type="ChEBI" id="CHEBI:60344"/>
        <label>b566</label>
    </ligand>
    <ligandPart>
        <name>Fe</name>
        <dbReference type="ChEBI" id="CHEBI:18248"/>
    </ligandPart>
</feature>
<dbReference type="InterPro" id="IPR016174">
    <property type="entry name" value="Di-haem_cyt_TM"/>
</dbReference>
<feature type="transmembrane region" description="Helical" evidence="19">
    <location>
        <begin position="74"/>
        <end position="98"/>
    </location>
</feature>
<comment type="function">
    <text evidence="1 19">Component of the ubiquinol-cytochrome c reductase complex (complex III or cytochrome b-c1 complex) that is part of the mitochondrial respiratory chain. The b-c1 complex mediates electron transfer from ubiquinol to cytochrome c. Contributes to the generation of a proton gradient across the mitochondrial membrane that is then used for ATP synthesis.</text>
</comment>
<dbReference type="CDD" id="cd00290">
    <property type="entry name" value="cytochrome_b_C"/>
    <property type="match status" value="1"/>
</dbReference>
<proteinExistence type="inferred from homology"/>
<geneLocation type="mitochondrion" evidence="22"/>
<dbReference type="GO" id="GO:0045275">
    <property type="term" value="C:respiratory chain complex III"/>
    <property type="evidence" value="ECO:0007669"/>
    <property type="project" value="InterPro"/>
</dbReference>
<evidence type="ECO:0000256" key="12">
    <source>
        <dbReference type="ARBA" id="ARBA00022989"/>
    </source>
</evidence>
<dbReference type="InterPro" id="IPR027387">
    <property type="entry name" value="Cytb/b6-like_sf"/>
</dbReference>
<accession>A0A7T8V7W9</accession>
<keyword evidence="11 19" id="KW-0249">Electron transport</keyword>
<feature type="transmembrane region" description="Helical" evidence="19">
    <location>
        <begin position="21"/>
        <end position="54"/>
    </location>
</feature>
<evidence type="ECO:0000256" key="19">
    <source>
        <dbReference type="RuleBase" id="RU362117"/>
    </source>
</evidence>
<dbReference type="PANTHER" id="PTHR19271">
    <property type="entry name" value="CYTOCHROME B"/>
    <property type="match status" value="1"/>
</dbReference>
<evidence type="ECO:0000259" key="21">
    <source>
        <dbReference type="PROSITE" id="PS51003"/>
    </source>
</evidence>
<keyword evidence="5 19" id="KW-0813">Transport</keyword>
<reference evidence="22" key="1">
    <citation type="journal article" date="2019" name="Mitochondrial DNA Part B Resour">
        <title>Complete mitochondrial genome of Acropteris iphiata (Lepidoptera: Uraniidae).</title>
        <authorList>
            <person name="Sanaei E."/>
            <person name="Park J.S."/>
            <person name="Jeong J.S."/>
            <person name="Kim M.J."/>
            <person name="Kim I."/>
        </authorList>
    </citation>
    <scope>NUCLEOTIDE SEQUENCE</scope>
</reference>
<feature type="transmembrane region" description="Helical" evidence="19">
    <location>
        <begin position="228"/>
        <end position="250"/>
    </location>
</feature>
<dbReference type="CDD" id="cd00284">
    <property type="entry name" value="Cytochrome_b_N"/>
    <property type="match status" value="1"/>
</dbReference>
<dbReference type="GO" id="GO:0005743">
    <property type="term" value="C:mitochondrial inner membrane"/>
    <property type="evidence" value="ECO:0007669"/>
    <property type="project" value="UniProtKB-SubCell"/>
</dbReference>
<evidence type="ECO:0000256" key="10">
    <source>
        <dbReference type="ARBA" id="ARBA00022792"/>
    </source>
</evidence>
<dbReference type="GO" id="GO:0016491">
    <property type="term" value="F:oxidoreductase activity"/>
    <property type="evidence" value="ECO:0007669"/>
    <property type="project" value="UniProtKB-UniRule"/>
</dbReference>
<feature type="binding site" description="axial binding residue" evidence="18">
    <location>
        <position position="195"/>
    </location>
    <ligand>
        <name>heme b</name>
        <dbReference type="ChEBI" id="CHEBI:60344"/>
        <label>b566</label>
    </ligand>
    <ligandPart>
        <name>Fe</name>
        <dbReference type="ChEBI" id="CHEBI:18248"/>
    </ligandPart>
</feature>
<dbReference type="InterPro" id="IPR005798">
    <property type="entry name" value="Cyt_b/b6_C"/>
</dbReference>
<evidence type="ECO:0000256" key="6">
    <source>
        <dbReference type="ARBA" id="ARBA00022617"/>
    </source>
</evidence>
<feature type="transmembrane region" description="Helical" evidence="19">
    <location>
        <begin position="271"/>
        <end position="302"/>
    </location>
</feature>
<keyword evidence="13 18" id="KW-0408">Iron</keyword>
<dbReference type="PROSITE" id="PS51002">
    <property type="entry name" value="CYTB_NTER"/>
    <property type="match status" value="1"/>
</dbReference>
<dbReference type="Gene3D" id="1.20.810.10">
    <property type="entry name" value="Cytochrome Bc1 Complex, Chain C"/>
    <property type="match status" value="1"/>
</dbReference>
<dbReference type="Pfam" id="PF00032">
    <property type="entry name" value="Cytochrom_B_C"/>
    <property type="match status" value="1"/>
</dbReference>
<evidence type="ECO:0000256" key="1">
    <source>
        <dbReference type="ARBA" id="ARBA00002566"/>
    </source>
</evidence>
<keyword evidence="15 19" id="KW-0496">Mitochondrion</keyword>
<dbReference type="RefSeq" id="YP_010035846.1">
    <property type="nucleotide sequence ID" value="NC_053936.1"/>
</dbReference>